<feature type="transmembrane region" description="Helical" evidence="7">
    <location>
        <begin position="136"/>
        <end position="161"/>
    </location>
</feature>
<dbReference type="InterPro" id="IPR050171">
    <property type="entry name" value="MFS_Transporters"/>
</dbReference>
<feature type="transmembrane region" description="Helical" evidence="7">
    <location>
        <begin position="281"/>
        <end position="303"/>
    </location>
</feature>
<evidence type="ECO:0000256" key="2">
    <source>
        <dbReference type="ARBA" id="ARBA00022448"/>
    </source>
</evidence>
<dbReference type="InterPro" id="IPR036259">
    <property type="entry name" value="MFS_trans_sf"/>
</dbReference>
<dbReference type="Proteomes" id="UP001501598">
    <property type="component" value="Unassembled WGS sequence"/>
</dbReference>
<accession>A0ABP8RIM7</accession>
<dbReference type="PROSITE" id="PS50850">
    <property type="entry name" value="MFS"/>
    <property type="match status" value="1"/>
</dbReference>
<keyword evidence="3" id="KW-1003">Cell membrane</keyword>
<proteinExistence type="predicted"/>
<comment type="subcellular location">
    <subcellularLocation>
        <location evidence="1">Cell membrane</location>
        <topology evidence="1">Multi-pass membrane protein</topology>
    </subcellularLocation>
</comment>
<evidence type="ECO:0000256" key="6">
    <source>
        <dbReference type="ARBA" id="ARBA00023136"/>
    </source>
</evidence>
<keyword evidence="4 7" id="KW-0812">Transmembrane</keyword>
<evidence type="ECO:0000256" key="4">
    <source>
        <dbReference type="ARBA" id="ARBA00022692"/>
    </source>
</evidence>
<dbReference type="PROSITE" id="PS00216">
    <property type="entry name" value="SUGAR_TRANSPORT_1"/>
    <property type="match status" value="1"/>
</dbReference>
<dbReference type="InterPro" id="IPR005829">
    <property type="entry name" value="Sugar_transporter_CS"/>
</dbReference>
<keyword evidence="2" id="KW-0813">Transport</keyword>
<evidence type="ECO:0000256" key="5">
    <source>
        <dbReference type="ARBA" id="ARBA00022989"/>
    </source>
</evidence>
<keyword evidence="5 7" id="KW-1133">Transmembrane helix</keyword>
<evidence type="ECO:0000256" key="1">
    <source>
        <dbReference type="ARBA" id="ARBA00004651"/>
    </source>
</evidence>
<dbReference type="Pfam" id="PF07690">
    <property type="entry name" value="MFS_1"/>
    <property type="match status" value="1"/>
</dbReference>
<evidence type="ECO:0000259" key="8">
    <source>
        <dbReference type="PROSITE" id="PS50850"/>
    </source>
</evidence>
<feature type="transmembrane region" description="Helical" evidence="7">
    <location>
        <begin position="167"/>
        <end position="186"/>
    </location>
</feature>
<feature type="transmembrane region" description="Helical" evidence="7">
    <location>
        <begin position="372"/>
        <end position="389"/>
    </location>
</feature>
<dbReference type="InterPro" id="IPR011701">
    <property type="entry name" value="MFS"/>
</dbReference>
<sequence>MTTALRSRPLFFAAVAAIVMLFLGASSAPSPLYIVYQQMWGFSPTVLTVVFAIYVVGLLGSLLVVGALSDHVGRRPVLVGALLLESLALVLFLLAGNVFVLSVARLLQGVATGAAMTTLGAALVDLEAPHARGRAGLVNSVAPTAGLALGALGTGALVEFGPSPTRFVFALLLAGMGVAAVIVALMPETSARRPGALASLRPVVGVPARLRPEVVPVVPVMIASWALGGLYLSLGPSVAAQLFGLTNHLVGGVVVTLLCGTGSITAFALRNAPAPRLLAPAAAVLGLGTLVTLAGIGLGQIALGLVGTLVAGIGFGAAALATFGTFARIAEPHERGALFAVAFVISYLAFSLPAVAAGFAGTRFGLHVTAEVYALGIVALTAAALVLGLRRRPAPACPQQA</sequence>
<gene>
    <name evidence="9" type="ORF">GCM10023175_12090</name>
</gene>
<evidence type="ECO:0000256" key="7">
    <source>
        <dbReference type="SAM" id="Phobius"/>
    </source>
</evidence>
<dbReference type="PANTHER" id="PTHR23517">
    <property type="entry name" value="RESISTANCE PROTEIN MDTM, PUTATIVE-RELATED-RELATED"/>
    <property type="match status" value="1"/>
</dbReference>
<dbReference type="PANTHER" id="PTHR23517:SF13">
    <property type="entry name" value="MAJOR FACILITATOR SUPERFAMILY MFS_1"/>
    <property type="match status" value="1"/>
</dbReference>
<keyword evidence="10" id="KW-1185">Reference proteome</keyword>
<evidence type="ECO:0000256" key="3">
    <source>
        <dbReference type="ARBA" id="ARBA00022475"/>
    </source>
</evidence>
<feature type="domain" description="Major facilitator superfamily (MFS) profile" evidence="8">
    <location>
        <begin position="10"/>
        <end position="394"/>
    </location>
</feature>
<feature type="transmembrane region" description="Helical" evidence="7">
    <location>
        <begin position="106"/>
        <end position="124"/>
    </location>
</feature>
<feature type="transmembrane region" description="Helical" evidence="7">
    <location>
        <begin position="309"/>
        <end position="330"/>
    </location>
</feature>
<feature type="transmembrane region" description="Helical" evidence="7">
    <location>
        <begin position="77"/>
        <end position="100"/>
    </location>
</feature>
<evidence type="ECO:0000313" key="9">
    <source>
        <dbReference type="EMBL" id="GAA4539980.1"/>
    </source>
</evidence>
<organism evidence="9 10">
    <name type="scientific">Pseudonocardia xishanensis</name>
    <dbReference type="NCBI Taxonomy" id="630995"/>
    <lineage>
        <taxon>Bacteria</taxon>
        <taxon>Bacillati</taxon>
        <taxon>Actinomycetota</taxon>
        <taxon>Actinomycetes</taxon>
        <taxon>Pseudonocardiales</taxon>
        <taxon>Pseudonocardiaceae</taxon>
        <taxon>Pseudonocardia</taxon>
    </lineage>
</organism>
<name>A0ABP8RIM7_9PSEU</name>
<dbReference type="Gene3D" id="1.20.1250.20">
    <property type="entry name" value="MFS general substrate transporter like domains"/>
    <property type="match status" value="1"/>
</dbReference>
<feature type="transmembrane region" description="Helical" evidence="7">
    <location>
        <begin position="249"/>
        <end position="269"/>
    </location>
</feature>
<feature type="transmembrane region" description="Helical" evidence="7">
    <location>
        <begin position="214"/>
        <end position="234"/>
    </location>
</feature>
<dbReference type="EMBL" id="BAABGT010000017">
    <property type="protein sequence ID" value="GAA4539980.1"/>
    <property type="molecule type" value="Genomic_DNA"/>
</dbReference>
<dbReference type="SUPFAM" id="SSF103473">
    <property type="entry name" value="MFS general substrate transporter"/>
    <property type="match status" value="1"/>
</dbReference>
<comment type="caution">
    <text evidence="9">The sequence shown here is derived from an EMBL/GenBank/DDBJ whole genome shotgun (WGS) entry which is preliminary data.</text>
</comment>
<protein>
    <submittedName>
        <fullName evidence="9">MFS transporter</fullName>
    </submittedName>
</protein>
<reference evidence="10" key="1">
    <citation type="journal article" date="2019" name="Int. J. Syst. Evol. Microbiol.">
        <title>The Global Catalogue of Microorganisms (GCM) 10K type strain sequencing project: providing services to taxonomists for standard genome sequencing and annotation.</title>
        <authorList>
            <consortium name="The Broad Institute Genomics Platform"/>
            <consortium name="The Broad Institute Genome Sequencing Center for Infectious Disease"/>
            <person name="Wu L."/>
            <person name="Ma J."/>
        </authorList>
    </citation>
    <scope>NUCLEOTIDE SEQUENCE [LARGE SCALE GENOMIC DNA]</scope>
    <source>
        <strain evidence="10">JCM 17906</strain>
    </source>
</reference>
<evidence type="ECO:0000313" key="10">
    <source>
        <dbReference type="Proteomes" id="UP001501598"/>
    </source>
</evidence>
<feature type="transmembrane region" description="Helical" evidence="7">
    <location>
        <begin position="43"/>
        <end position="65"/>
    </location>
</feature>
<feature type="transmembrane region" description="Helical" evidence="7">
    <location>
        <begin position="337"/>
        <end position="360"/>
    </location>
</feature>
<dbReference type="RefSeq" id="WP_345413550.1">
    <property type="nucleotide sequence ID" value="NZ_BAABGT010000017.1"/>
</dbReference>
<keyword evidence="6 7" id="KW-0472">Membrane</keyword>
<dbReference type="InterPro" id="IPR020846">
    <property type="entry name" value="MFS_dom"/>
</dbReference>